<keyword evidence="1" id="KW-1133">Transmembrane helix</keyword>
<dbReference type="PROSITE" id="PS50883">
    <property type="entry name" value="EAL"/>
    <property type="match status" value="1"/>
</dbReference>
<organism evidence="4 5">
    <name type="scientific">Rhizobium mongolense</name>
    <dbReference type="NCBI Taxonomy" id="57676"/>
    <lineage>
        <taxon>Bacteria</taxon>
        <taxon>Pseudomonadati</taxon>
        <taxon>Pseudomonadota</taxon>
        <taxon>Alphaproteobacteria</taxon>
        <taxon>Hyphomicrobiales</taxon>
        <taxon>Rhizobiaceae</taxon>
        <taxon>Rhizobium/Agrobacterium group</taxon>
        <taxon>Rhizobium</taxon>
    </lineage>
</organism>
<feature type="domain" description="GGDEF" evidence="3">
    <location>
        <begin position="110"/>
        <end position="241"/>
    </location>
</feature>
<dbReference type="Gene3D" id="3.20.20.450">
    <property type="entry name" value="EAL domain"/>
    <property type="match status" value="1"/>
</dbReference>
<dbReference type="CDD" id="cd01948">
    <property type="entry name" value="EAL"/>
    <property type="match status" value="1"/>
</dbReference>
<gene>
    <name evidence="4" type="ORF">GGE12_004131</name>
</gene>
<dbReference type="Pfam" id="PF00563">
    <property type="entry name" value="EAL"/>
    <property type="match status" value="1"/>
</dbReference>
<dbReference type="SMART" id="SM00052">
    <property type="entry name" value="EAL"/>
    <property type="match status" value="1"/>
</dbReference>
<dbReference type="CDD" id="cd01949">
    <property type="entry name" value="GGDEF"/>
    <property type="match status" value="1"/>
</dbReference>
<dbReference type="Gene3D" id="3.30.70.270">
    <property type="match status" value="1"/>
</dbReference>
<dbReference type="PROSITE" id="PS50887">
    <property type="entry name" value="GGDEF"/>
    <property type="match status" value="1"/>
</dbReference>
<dbReference type="InterPro" id="IPR052155">
    <property type="entry name" value="Biofilm_reg_signaling"/>
</dbReference>
<accession>A0A7W6WG35</accession>
<dbReference type="Pfam" id="PF00990">
    <property type="entry name" value="GGDEF"/>
    <property type="match status" value="1"/>
</dbReference>
<dbReference type="InterPro" id="IPR035919">
    <property type="entry name" value="EAL_sf"/>
</dbReference>
<dbReference type="SUPFAM" id="SSF141868">
    <property type="entry name" value="EAL domain-like"/>
    <property type="match status" value="1"/>
</dbReference>
<dbReference type="Proteomes" id="UP000533641">
    <property type="component" value="Unassembled WGS sequence"/>
</dbReference>
<protein>
    <submittedName>
        <fullName evidence="4">Diguanylate cyclase (GGDEF)-like protein</fullName>
    </submittedName>
</protein>
<dbReference type="PANTHER" id="PTHR44757:SF2">
    <property type="entry name" value="BIOFILM ARCHITECTURE MAINTENANCE PROTEIN MBAA"/>
    <property type="match status" value="1"/>
</dbReference>
<dbReference type="AlphaFoldDB" id="A0A7W6WG35"/>
<evidence type="ECO:0000313" key="5">
    <source>
        <dbReference type="Proteomes" id="UP000533641"/>
    </source>
</evidence>
<evidence type="ECO:0000256" key="1">
    <source>
        <dbReference type="SAM" id="Phobius"/>
    </source>
</evidence>
<name>A0A7W6WG35_9HYPH</name>
<keyword evidence="1" id="KW-0472">Membrane</keyword>
<feature type="transmembrane region" description="Helical" evidence="1">
    <location>
        <begin position="41"/>
        <end position="60"/>
    </location>
</feature>
<comment type="caution">
    <text evidence="4">The sequence shown here is derived from an EMBL/GenBank/DDBJ whole genome shotgun (WGS) entry which is preliminary data.</text>
</comment>
<keyword evidence="1" id="KW-0812">Transmembrane</keyword>
<reference evidence="4 5" key="1">
    <citation type="submission" date="2020-08" db="EMBL/GenBank/DDBJ databases">
        <title>Genomic Encyclopedia of Type Strains, Phase IV (KMG-V): Genome sequencing to study the core and pangenomes of soil and plant-associated prokaryotes.</title>
        <authorList>
            <person name="Whitman W."/>
        </authorList>
    </citation>
    <scope>NUCLEOTIDE SEQUENCE [LARGE SCALE GENOMIC DNA]</scope>
    <source>
        <strain evidence="4 5">SEMIA 402</strain>
    </source>
</reference>
<evidence type="ECO:0000259" key="2">
    <source>
        <dbReference type="PROSITE" id="PS50883"/>
    </source>
</evidence>
<dbReference type="InterPro" id="IPR001633">
    <property type="entry name" value="EAL_dom"/>
</dbReference>
<dbReference type="SUPFAM" id="SSF55073">
    <property type="entry name" value="Nucleotide cyclase"/>
    <property type="match status" value="1"/>
</dbReference>
<sequence length="506" mass="56334">MEVFIWLSIFLLLVFLSWQFHWHESLDAFVEEHHDYPLDDVFVALNISGFLGLIYSALRIRDLSKEVNRRLQAEKNVDWIAYHDSLTELPNRRFLDSVCAQKTIDQRTRQAYAVFSIDLDGFKKINDLLGHDHGDAVLKAVAQRLSSLFPGERVFRLGGDEFVILSRRTGNPDLVAVGNSIVAEIGKPFTVNGIAIDLGASVGLALYPENGDDLNQVIRHSDCAMYSAKKQGRNLVKPFIPSMYDELAKRIRVEADLRAAIKNAEIVPYYQPLVDLKTNKVIGFEALARWKKACGEFIPPSEFIPVAEEAGLIVDLAEQLLRRACTDALSWPGELVLSFNVSPLQLSDRLLGLRILKILGDIGFPAHRIELEVTESALIQDAVTARIVLDDLVNAGVRIALDDFGTGYSSLSQLSNYQFDKIKIDRSFVTSFEANDKQDKVVKAIIALGAGLGVTITAEGIEEESQLRRLQDLGCDIGQGYLLGKPVPVEELAADHASARIVQHRR</sequence>
<feature type="domain" description="EAL" evidence="2">
    <location>
        <begin position="250"/>
        <end position="500"/>
    </location>
</feature>
<evidence type="ECO:0000313" key="4">
    <source>
        <dbReference type="EMBL" id="MBB4276334.1"/>
    </source>
</evidence>
<dbReference type="InterPro" id="IPR029787">
    <property type="entry name" value="Nucleotide_cyclase"/>
</dbReference>
<proteinExistence type="predicted"/>
<dbReference type="InterPro" id="IPR000160">
    <property type="entry name" value="GGDEF_dom"/>
</dbReference>
<evidence type="ECO:0000259" key="3">
    <source>
        <dbReference type="PROSITE" id="PS50887"/>
    </source>
</evidence>
<dbReference type="InterPro" id="IPR043128">
    <property type="entry name" value="Rev_trsase/Diguanyl_cyclase"/>
</dbReference>
<dbReference type="SMART" id="SM00267">
    <property type="entry name" value="GGDEF"/>
    <property type="match status" value="1"/>
</dbReference>
<dbReference type="PANTHER" id="PTHR44757">
    <property type="entry name" value="DIGUANYLATE CYCLASE DGCP"/>
    <property type="match status" value="1"/>
</dbReference>
<dbReference type="EMBL" id="JACIGM010000008">
    <property type="protein sequence ID" value="MBB4276334.1"/>
    <property type="molecule type" value="Genomic_DNA"/>
</dbReference>
<dbReference type="NCBIfam" id="TIGR00254">
    <property type="entry name" value="GGDEF"/>
    <property type="match status" value="1"/>
</dbReference>